<comment type="caution">
    <text evidence="2">The sequence shown here is derived from an EMBL/GenBank/DDBJ whole genome shotgun (WGS) entry which is preliminary data.</text>
</comment>
<evidence type="ECO:0000313" key="3">
    <source>
        <dbReference type="Proteomes" id="UP000316759"/>
    </source>
</evidence>
<dbReference type="Proteomes" id="UP000316759">
    <property type="component" value="Unassembled WGS sequence"/>
</dbReference>
<feature type="region of interest" description="Disordered" evidence="1">
    <location>
        <begin position="64"/>
        <end position="96"/>
    </location>
</feature>
<feature type="region of interest" description="Disordered" evidence="1">
    <location>
        <begin position="155"/>
        <end position="174"/>
    </location>
</feature>
<protein>
    <submittedName>
        <fullName evidence="2">Uncharacterized protein</fullName>
    </submittedName>
</protein>
<feature type="region of interest" description="Disordered" evidence="1">
    <location>
        <begin position="1"/>
        <end position="50"/>
    </location>
</feature>
<accession>A0A504YHI4</accession>
<sequence>MKPQQLKLGAASTTASAGLPPGRPVQSAGSGVTETWAHKGISDMDPDVQDTDILKTDSAYGVGRGYRKVPNIRSPTQTTQPQHEDTVPELNEAPTGLNTEAYGGLIQCGSSVLGLTSKNVPEAMRTKKQGVPGEGQNQLCTSGLIHHFKDIVKKSNARSSRKQGFSLPLGQGPN</sequence>
<dbReference type="EMBL" id="SUNJ01013264">
    <property type="protein sequence ID" value="TPP57390.1"/>
    <property type="molecule type" value="Genomic_DNA"/>
</dbReference>
<evidence type="ECO:0000313" key="2">
    <source>
        <dbReference type="EMBL" id="TPP57390.1"/>
    </source>
</evidence>
<keyword evidence="3" id="KW-1185">Reference proteome</keyword>
<organism evidence="2 3">
    <name type="scientific">Fasciola gigantica</name>
    <name type="common">Giant liver fluke</name>
    <dbReference type="NCBI Taxonomy" id="46835"/>
    <lineage>
        <taxon>Eukaryota</taxon>
        <taxon>Metazoa</taxon>
        <taxon>Spiralia</taxon>
        <taxon>Lophotrochozoa</taxon>
        <taxon>Platyhelminthes</taxon>
        <taxon>Trematoda</taxon>
        <taxon>Digenea</taxon>
        <taxon>Plagiorchiida</taxon>
        <taxon>Echinostomata</taxon>
        <taxon>Echinostomatoidea</taxon>
        <taxon>Fasciolidae</taxon>
        <taxon>Fasciola</taxon>
    </lineage>
</organism>
<proteinExistence type="predicted"/>
<evidence type="ECO:0000256" key="1">
    <source>
        <dbReference type="SAM" id="MobiDB-lite"/>
    </source>
</evidence>
<reference evidence="2 3" key="1">
    <citation type="submission" date="2019-04" db="EMBL/GenBank/DDBJ databases">
        <title>Annotation for the trematode Fasciola gigantica.</title>
        <authorList>
            <person name="Choi Y.-J."/>
        </authorList>
    </citation>
    <scope>NUCLEOTIDE SEQUENCE [LARGE SCALE GENOMIC DNA]</scope>
    <source>
        <strain evidence="2">Uganda_cow_1</strain>
    </source>
</reference>
<dbReference type="AlphaFoldDB" id="A0A504YHI4"/>
<name>A0A504YHI4_FASGI</name>
<gene>
    <name evidence="2" type="ORF">FGIG_08687</name>
</gene>